<dbReference type="CDD" id="cd00761">
    <property type="entry name" value="Glyco_tranf_GTA_type"/>
    <property type="match status" value="1"/>
</dbReference>
<sequence length="308" mass="35690">MQKTSKKFSIITPVYNRADCIIRCMNSVTRQNGEIEHWIVDDGSTDGTLQVIQEYASLHSHIKIVHHDTNKGVNAARNSAIQKCNGKYILFLDSDDELKEAAIQKIDETIVAYPHFLHYLFLIDREAKKDLPPHLLQPTVITYQDWLLEKISGDFLHVMNREMLQNFPFNEQVRIYEIVGFLQLYQYSQKQLFIPEILVHIEQNRKDSVSLQYKLTTKKAICRESIALKEIIHLCYTDYVKAGAIKEISRIIKKYKMLALATEDYTCLKDVPYPPVTNIMKIVNKARLGKILCLTIIGYSKLKSLLRI</sequence>
<proteinExistence type="predicted"/>
<dbReference type="Gene3D" id="3.90.550.10">
    <property type="entry name" value="Spore Coat Polysaccharide Biosynthesis Protein SpsA, Chain A"/>
    <property type="match status" value="1"/>
</dbReference>
<dbReference type="PATRIC" id="fig|246787.4.peg.5605"/>
<dbReference type="Proteomes" id="UP000061809">
    <property type="component" value="Chromosome"/>
</dbReference>
<dbReference type="KEGG" id="bcel:BcellWH2_05433"/>
<keyword evidence="2" id="KW-0328">Glycosyltransferase</keyword>
<dbReference type="AlphaFoldDB" id="A0A0P0GYD8"/>
<dbReference type="InterPro" id="IPR029044">
    <property type="entry name" value="Nucleotide-diphossugar_trans"/>
</dbReference>
<dbReference type="RefSeq" id="WP_029428093.1">
    <property type="nucleotide sequence ID" value="NZ_CP012801.1"/>
</dbReference>
<dbReference type="PANTHER" id="PTHR22916:SF3">
    <property type="entry name" value="UDP-GLCNAC:BETAGAL BETA-1,3-N-ACETYLGLUCOSAMINYLTRANSFERASE-LIKE PROTEIN 1"/>
    <property type="match status" value="1"/>
</dbReference>
<protein>
    <submittedName>
        <fullName evidence="2">GalNAc(5)-diNAcBac-PP-undecaprenol beta-1,3-glucosyltransferase</fullName>
        <ecNumber evidence="2">2.4.1.293</ecNumber>
    </submittedName>
</protein>
<reference evidence="2 3" key="1">
    <citation type="journal article" date="2015" name="Science">
        <title>Genetic determinants of in vivo fitness and diet responsiveness in multiple human gut Bacteroides.</title>
        <authorList>
            <person name="Wu M."/>
            <person name="McNulty N.P."/>
            <person name="Rodionov D.A."/>
            <person name="Khoroshkin M.S."/>
            <person name="Griffin N.W."/>
            <person name="Cheng J."/>
            <person name="Latreille P."/>
            <person name="Kerstetter R.A."/>
            <person name="Terrapon N."/>
            <person name="Henrissat B."/>
            <person name="Osterman A.L."/>
            <person name="Gordon J.I."/>
        </authorList>
    </citation>
    <scope>NUCLEOTIDE SEQUENCE [LARGE SCALE GENOMIC DNA]</scope>
    <source>
        <strain evidence="2 3">WH2</strain>
    </source>
</reference>
<gene>
    <name evidence="2" type="primary">pglI_2</name>
    <name evidence="2" type="ORF">BcellWH2_05433</name>
</gene>
<evidence type="ECO:0000259" key="1">
    <source>
        <dbReference type="Pfam" id="PF00535"/>
    </source>
</evidence>
<evidence type="ECO:0000313" key="3">
    <source>
        <dbReference type="Proteomes" id="UP000061809"/>
    </source>
</evidence>
<dbReference type="EMBL" id="CP012801">
    <property type="protein sequence ID" value="ALJ62632.1"/>
    <property type="molecule type" value="Genomic_DNA"/>
</dbReference>
<keyword evidence="2" id="KW-0808">Transferase</keyword>
<dbReference type="PANTHER" id="PTHR22916">
    <property type="entry name" value="GLYCOSYLTRANSFERASE"/>
    <property type="match status" value="1"/>
</dbReference>
<dbReference type="EC" id="2.4.1.293" evidence="2"/>
<dbReference type="GO" id="GO:0016758">
    <property type="term" value="F:hexosyltransferase activity"/>
    <property type="evidence" value="ECO:0007669"/>
    <property type="project" value="UniProtKB-ARBA"/>
</dbReference>
<dbReference type="InterPro" id="IPR001173">
    <property type="entry name" value="Glyco_trans_2-like"/>
</dbReference>
<dbReference type="Pfam" id="PF00535">
    <property type="entry name" value="Glycos_transf_2"/>
    <property type="match status" value="1"/>
</dbReference>
<accession>A0A0P0GYD8</accession>
<evidence type="ECO:0000313" key="2">
    <source>
        <dbReference type="EMBL" id="ALJ62632.1"/>
    </source>
</evidence>
<dbReference type="SUPFAM" id="SSF53448">
    <property type="entry name" value="Nucleotide-diphospho-sugar transferases"/>
    <property type="match status" value="1"/>
</dbReference>
<feature type="domain" description="Glycosyltransferase 2-like" evidence="1">
    <location>
        <begin position="9"/>
        <end position="114"/>
    </location>
</feature>
<organism evidence="2 3">
    <name type="scientific">Bacteroides cellulosilyticus</name>
    <dbReference type="NCBI Taxonomy" id="246787"/>
    <lineage>
        <taxon>Bacteria</taxon>
        <taxon>Pseudomonadati</taxon>
        <taxon>Bacteroidota</taxon>
        <taxon>Bacteroidia</taxon>
        <taxon>Bacteroidales</taxon>
        <taxon>Bacteroidaceae</taxon>
        <taxon>Bacteroides</taxon>
    </lineage>
</organism>
<name>A0A0P0GYD8_9BACE</name>